<dbReference type="AlphaFoldDB" id="A0A3R9YAS7"/>
<protein>
    <submittedName>
        <fullName evidence="3">Universal stress protein</fullName>
    </submittedName>
</protein>
<reference evidence="3 4" key="1">
    <citation type="submission" date="2018-12" db="EMBL/GenBank/DDBJ databases">
        <title>Mesorhizobium carbonis sp. nov., isolated from coal mine water.</title>
        <authorList>
            <person name="Xin W."/>
            <person name="Xu Z."/>
            <person name="Xiang F."/>
            <person name="Zhang J."/>
            <person name="Xi L."/>
            <person name="Liu J."/>
        </authorList>
    </citation>
    <scope>NUCLEOTIDE SEQUENCE [LARGE SCALE GENOMIC DNA]</scope>
    <source>
        <strain evidence="3 4">B2.3</strain>
    </source>
</reference>
<dbReference type="SUPFAM" id="SSF52402">
    <property type="entry name" value="Adenine nucleotide alpha hydrolases-like"/>
    <property type="match status" value="1"/>
</dbReference>
<evidence type="ECO:0000313" key="4">
    <source>
        <dbReference type="Proteomes" id="UP000278398"/>
    </source>
</evidence>
<dbReference type="PANTHER" id="PTHR46268:SF15">
    <property type="entry name" value="UNIVERSAL STRESS PROTEIN HP_0031"/>
    <property type="match status" value="1"/>
</dbReference>
<dbReference type="InterPro" id="IPR006015">
    <property type="entry name" value="Universal_stress_UspA"/>
</dbReference>
<dbReference type="OrthoDB" id="9804721at2"/>
<accession>A0A3R9YAS7</accession>
<proteinExistence type="inferred from homology"/>
<evidence type="ECO:0000256" key="1">
    <source>
        <dbReference type="ARBA" id="ARBA00008791"/>
    </source>
</evidence>
<dbReference type="Proteomes" id="UP000278398">
    <property type="component" value="Unassembled WGS sequence"/>
</dbReference>
<dbReference type="CDD" id="cd00293">
    <property type="entry name" value="USP-like"/>
    <property type="match status" value="1"/>
</dbReference>
<comment type="similarity">
    <text evidence="1">Belongs to the universal stress protein A family.</text>
</comment>
<dbReference type="Gene3D" id="3.40.50.12370">
    <property type="match status" value="1"/>
</dbReference>
<evidence type="ECO:0000313" key="3">
    <source>
        <dbReference type="EMBL" id="RST88078.1"/>
    </source>
</evidence>
<name>A0A3R9YAS7_9HYPH</name>
<dbReference type="PRINTS" id="PR01438">
    <property type="entry name" value="UNVRSLSTRESS"/>
</dbReference>
<dbReference type="InterPro" id="IPR006016">
    <property type="entry name" value="UspA"/>
</dbReference>
<organism evidence="3 4">
    <name type="scientific">Aquibium carbonis</name>
    <dbReference type="NCBI Taxonomy" id="2495581"/>
    <lineage>
        <taxon>Bacteria</taxon>
        <taxon>Pseudomonadati</taxon>
        <taxon>Pseudomonadota</taxon>
        <taxon>Alphaproteobacteria</taxon>
        <taxon>Hyphomicrobiales</taxon>
        <taxon>Phyllobacteriaceae</taxon>
        <taxon>Aquibium</taxon>
    </lineage>
</organism>
<comment type="caution">
    <text evidence="3">The sequence shown here is derived from an EMBL/GenBank/DDBJ whole genome shotgun (WGS) entry which is preliminary data.</text>
</comment>
<feature type="domain" description="UspA" evidence="2">
    <location>
        <begin position="154"/>
        <end position="277"/>
    </location>
</feature>
<dbReference type="RefSeq" id="WP_126697740.1">
    <property type="nucleotide sequence ID" value="NZ_RWKW01000004.1"/>
</dbReference>
<dbReference type="EMBL" id="RWKW01000004">
    <property type="protein sequence ID" value="RST88078.1"/>
    <property type="molecule type" value="Genomic_DNA"/>
</dbReference>
<dbReference type="Pfam" id="PF00582">
    <property type="entry name" value="Usp"/>
    <property type="match status" value="1"/>
</dbReference>
<dbReference type="PANTHER" id="PTHR46268">
    <property type="entry name" value="STRESS RESPONSE PROTEIN NHAX"/>
    <property type="match status" value="1"/>
</dbReference>
<keyword evidence="4" id="KW-1185">Reference proteome</keyword>
<sequence>MSIKTILTIIGTENGDDDLTLAMKLCEDEGVHLSVLIVEIAPAPPVGEFAAMVSDGWIQDRQAGQKRLDDRSAAVTARLAGTSISADVSSAYPELAWADEVVGRRARYADLTIAAAGLLGDEVLGARVIEGAMFSSGQPVMVVPAGAKPTISPRRVLLAWDAGIEASRAMHAAVDLLAGADAVHLTLIDPVEGEDGHGAEPGADAATYLARRGAKVSVDRLPSGGKPIAAVLRQHAVDVAADLIVMGAYGHSRLRQRMFGGTTKSMLDEATVPVLFAR</sequence>
<gene>
    <name evidence="3" type="ORF">EJC49_01750</name>
</gene>
<evidence type="ECO:0000259" key="2">
    <source>
        <dbReference type="Pfam" id="PF00582"/>
    </source>
</evidence>